<dbReference type="EMBL" id="CP133615">
    <property type="protein sequence ID" value="WMV25692.1"/>
    <property type="molecule type" value="Genomic_DNA"/>
</dbReference>
<proteinExistence type="predicted"/>
<organism evidence="1 2">
    <name type="scientific">Solanum verrucosum</name>
    <dbReference type="NCBI Taxonomy" id="315347"/>
    <lineage>
        <taxon>Eukaryota</taxon>
        <taxon>Viridiplantae</taxon>
        <taxon>Streptophyta</taxon>
        <taxon>Embryophyta</taxon>
        <taxon>Tracheophyta</taxon>
        <taxon>Spermatophyta</taxon>
        <taxon>Magnoliopsida</taxon>
        <taxon>eudicotyledons</taxon>
        <taxon>Gunneridae</taxon>
        <taxon>Pentapetalae</taxon>
        <taxon>asterids</taxon>
        <taxon>lamiids</taxon>
        <taxon>Solanales</taxon>
        <taxon>Solanaceae</taxon>
        <taxon>Solanoideae</taxon>
        <taxon>Solaneae</taxon>
        <taxon>Solanum</taxon>
    </lineage>
</organism>
<dbReference type="AlphaFoldDB" id="A0AAF0QKV4"/>
<reference evidence="1" key="1">
    <citation type="submission" date="2023-08" db="EMBL/GenBank/DDBJ databases">
        <title>A de novo genome assembly of Solanum verrucosum Schlechtendal, a Mexican diploid species geographically isolated from the other diploid A-genome species in potato relatives.</title>
        <authorList>
            <person name="Hosaka K."/>
        </authorList>
    </citation>
    <scope>NUCLEOTIDE SEQUENCE</scope>
    <source>
        <tissue evidence="1">Young leaves</tissue>
    </source>
</reference>
<gene>
    <name evidence="1" type="ORF">MTR67_019077</name>
</gene>
<name>A0AAF0QKV4_SOLVR</name>
<keyword evidence="2" id="KW-1185">Reference proteome</keyword>
<accession>A0AAF0QKV4</accession>
<evidence type="ECO:0000313" key="1">
    <source>
        <dbReference type="EMBL" id="WMV25692.1"/>
    </source>
</evidence>
<evidence type="ECO:0000313" key="2">
    <source>
        <dbReference type="Proteomes" id="UP001234989"/>
    </source>
</evidence>
<protein>
    <submittedName>
        <fullName evidence="1">Uncharacterized protein</fullName>
    </submittedName>
</protein>
<sequence length="150" mass="17540">MNHQSLQYIFTQRDLNLKQHRWLELLKDYDITILYHLRKANMVVDALSRKISSIGSLLVISVEERPLVRDVKRLANSLILLQIYEETGGLIAFIEAHFSLVEQIWKFQFNDEMLCLIRDKMMRGEAKEVILDSDGILRIRDKICVPKVVG</sequence>
<dbReference type="Proteomes" id="UP001234989">
    <property type="component" value="Chromosome 4"/>
</dbReference>